<name>A0A178YAF3_9HYPH</name>
<proteinExistence type="predicted"/>
<protein>
    <submittedName>
        <fullName evidence="1">Uncharacterized protein</fullName>
    </submittedName>
</protein>
<comment type="caution">
    <text evidence="1">The sequence shown here is derived from an EMBL/GenBank/DDBJ whole genome shotgun (WGS) entry which is preliminary data.</text>
</comment>
<organism evidence="1 2">
    <name type="scientific">Sinorhizobium glycinis</name>
    <dbReference type="NCBI Taxonomy" id="1472378"/>
    <lineage>
        <taxon>Bacteria</taxon>
        <taxon>Pseudomonadati</taxon>
        <taxon>Pseudomonadota</taxon>
        <taxon>Alphaproteobacteria</taxon>
        <taxon>Hyphomicrobiales</taxon>
        <taxon>Rhizobiaceae</taxon>
        <taxon>Sinorhizobium/Ensifer group</taxon>
        <taxon>Sinorhizobium</taxon>
    </lineage>
</organism>
<evidence type="ECO:0000313" key="1">
    <source>
        <dbReference type="EMBL" id="OAP44083.1"/>
    </source>
</evidence>
<keyword evidence="2" id="KW-1185">Reference proteome</keyword>
<accession>A0A178YAF3</accession>
<reference evidence="1 2" key="1">
    <citation type="journal article" date="2016" name="Int. J. Syst. Evol. Microbiol.">
        <title>Ensifer glycinis sp. nov., an novel rhizobial species associated with Glycine spp.</title>
        <authorList>
            <person name="Yan H."/>
            <person name="Yan J."/>
            <person name="Sui X.H."/>
            <person name="Wang E.T."/>
            <person name="Chen W.X."/>
            <person name="Zhang X.X."/>
            <person name="Chen W.F."/>
        </authorList>
    </citation>
    <scope>NUCLEOTIDE SEQUENCE [LARGE SCALE GENOMIC DNA]</scope>
    <source>
        <strain evidence="1 2">CCBAU 23380</strain>
    </source>
</reference>
<dbReference type="AlphaFoldDB" id="A0A178YAF3"/>
<sequence>MSIVFYLQREFFRIRDQFVCDSMRQMSDAKCVRISANTFNETGEVTLRNDFQKRTGMPNTSGKKSSATRIMAAQEIGPPSDSVPIHVIAKQQFCQSWLKPRTLLQLHHCRSRQLRIETGGKTRRMGRRSKLAPGNGVRLERNIRLGILYRYRHW</sequence>
<evidence type="ECO:0000313" key="2">
    <source>
        <dbReference type="Proteomes" id="UP000094025"/>
    </source>
</evidence>
<dbReference type="Proteomes" id="UP000094025">
    <property type="component" value="Unassembled WGS sequence"/>
</dbReference>
<gene>
    <name evidence="1" type="ORF">AU381_20985</name>
</gene>
<dbReference type="STRING" id="1472378.AU381_20985"/>
<dbReference type="EMBL" id="LPUX01000044">
    <property type="protein sequence ID" value="OAP44083.1"/>
    <property type="molecule type" value="Genomic_DNA"/>
</dbReference>